<protein>
    <submittedName>
        <fullName evidence="2">Uncharacterized protein</fullName>
    </submittedName>
</protein>
<dbReference type="EMBL" id="HBEG01038727">
    <property type="protein sequence ID" value="CAD8378054.1"/>
    <property type="molecule type" value="Transcribed_RNA"/>
</dbReference>
<dbReference type="EMBL" id="HBEG01038728">
    <property type="protein sequence ID" value="CAD8378056.1"/>
    <property type="molecule type" value="Transcribed_RNA"/>
</dbReference>
<gene>
    <name evidence="1" type="ORF">PBAH0796_LOCUS23611</name>
    <name evidence="2" type="ORF">PBAH0796_LOCUS23612</name>
</gene>
<evidence type="ECO:0000313" key="1">
    <source>
        <dbReference type="EMBL" id="CAD8378054.1"/>
    </source>
</evidence>
<evidence type="ECO:0000313" key="2">
    <source>
        <dbReference type="EMBL" id="CAD8378056.1"/>
    </source>
</evidence>
<accession>A0A6T8ZB74</accession>
<dbReference type="AlphaFoldDB" id="A0A6T8ZB74"/>
<name>A0A6T8ZB74_9DINO</name>
<sequence>MAAELGWHAFEWAICEAAKESRRATLRAWDSLKRASEQAVEVLYKKEGEAEAAAEEVVRTAADRARAAGWAVISTSEHVYFAAYQEALAAGMEAEQAKEVAAKSVEAATGKAVAVWRRGEQLATDTAKAAETMASKGEKAIENVWERTTTYVLDTERAFRRSLYKEMVAVEVEVHEATEDVAWAVHYVVAETVEVTHEACDAFLGRIQAWHDSLVEAEVGTLRAVAGAADAEADRAEQKQKACCDVQ</sequence>
<reference evidence="2" key="1">
    <citation type="submission" date="2021-01" db="EMBL/GenBank/DDBJ databases">
        <authorList>
            <person name="Corre E."/>
            <person name="Pelletier E."/>
            <person name="Niang G."/>
            <person name="Scheremetjew M."/>
            <person name="Finn R."/>
            <person name="Kale V."/>
            <person name="Holt S."/>
            <person name="Cochrane G."/>
            <person name="Meng A."/>
            <person name="Brown T."/>
            <person name="Cohen L."/>
        </authorList>
    </citation>
    <scope>NUCLEOTIDE SEQUENCE</scope>
    <source>
        <strain evidence="2">Pbaha01</strain>
    </source>
</reference>
<proteinExistence type="predicted"/>
<organism evidence="2">
    <name type="scientific">Pyrodinium bahamense</name>
    <dbReference type="NCBI Taxonomy" id="73915"/>
    <lineage>
        <taxon>Eukaryota</taxon>
        <taxon>Sar</taxon>
        <taxon>Alveolata</taxon>
        <taxon>Dinophyceae</taxon>
        <taxon>Gonyaulacales</taxon>
        <taxon>Pyrocystaceae</taxon>
        <taxon>Pyrodinium</taxon>
    </lineage>
</organism>